<keyword evidence="2" id="KW-1185">Reference proteome</keyword>
<organism evidence="1 2">
    <name type="scientific">Sporosarcina contaminans</name>
    <dbReference type="NCBI Taxonomy" id="633403"/>
    <lineage>
        <taxon>Bacteria</taxon>
        <taxon>Bacillati</taxon>
        <taxon>Bacillota</taxon>
        <taxon>Bacilli</taxon>
        <taxon>Bacillales</taxon>
        <taxon>Caryophanaceae</taxon>
        <taxon>Sporosarcina</taxon>
    </lineage>
</organism>
<dbReference type="RefSeq" id="WP_336823765.1">
    <property type="nucleotide sequence ID" value="NZ_JBHTLT010000100.1"/>
</dbReference>
<proteinExistence type="predicted"/>
<accession>A0ABW3TZS5</accession>
<gene>
    <name evidence="1" type="ORF">ACFQ38_12525</name>
</gene>
<name>A0ABW3TZS5_9BACL</name>
<sequence>MKKVLGSCILLVILLSAGTTIYAYSNLTQNLYSWYEDAFQQKSEILGTVTGVQIADGLADFNQFVTESKKSFHTVLDILRDESIKNTQTDIEIQQAEMVKELNEIVADLQQDSFDDYINELNIEADITFEVEQMIEELLDE</sequence>
<comment type="caution">
    <text evidence="1">The sequence shown here is derived from an EMBL/GenBank/DDBJ whole genome shotgun (WGS) entry which is preliminary data.</text>
</comment>
<dbReference type="Proteomes" id="UP001597231">
    <property type="component" value="Unassembled WGS sequence"/>
</dbReference>
<protein>
    <submittedName>
        <fullName evidence="1">Uncharacterized protein</fullName>
    </submittedName>
</protein>
<evidence type="ECO:0000313" key="2">
    <source>
        <dbReference type="Proteomes" id="UP001597231"/>
    </source>
</evidence>
<dbReference type="EMBL" id="JBHTLT010000100">
    <property type="protein sequence ID" value="MFD1205915.1"/>
    <property type="molecule type" value="Genomic_DNA"/>
</dbReference>
<evidence type="ECO:0000313" key="1">
    <source>
        <dbReference type="EMBL" id="MFD1205915.1"/>
    </source>
</evidence>
<reference evidence="2" key="1">
    <citation type="journal article" date="2019" name="Int. J. Syst. Evol. Microbiol.">
        <title>The Global Catalogue of Microorganisms (GCM) 10K type strain sequencing project: providing services to taxonomists for standard genome sequencing and annotation.</title>
        <authorList>
            <consortium name="The Broad Institute Genomics Platform"/>
            <consortium name="The Broad Institute Genome Sequencing Center for Infectious Disease"/>
            <person name="Wu L."/>
            <person name="Ma J."/>
        </authorList>
    </citation>
    <scope>NUCLEOTIDE SEQUENCE [LARGE SCALE GENOMIC DNA]</scope>
    <source>
        <strain evidence="2">CCUG 53915</strain>
    </source>
</reference>